<dbReference type="InterPro" id="IPR039425">
    <property type="entry name" value="RNA_pol_sigma-70-like"/>
</dbReference>
<dbReference type="NCBIfam" id="TIGR02937">
    <property type="entry name" value="sigma70-ECF"/>
    <property type="match status" value="1"/>
</dbReference>
<dbReference type="SUPFAM" id="SSF88946">
    <property type="entry name" value="Sigma2 domain of RNA polymerase sigma factors"/>
    <property type="match status" value="1"/>
</dbReference>
<sequence length="196" mass="21859">MADSRSDLAANAARERLKQAMIRLADGDSAALEEIYQSTRVKLFGICLRILGDTKEAEDALQDVYINLWQKADRYDPERASPISWLATFARNRAIDRLRTGKVRGGAVPVEEALPLPDNTPLADALMVDAERSAQIHICIQGLDERTREHIRSAFFDGFTYAELAARADVPLGTMKSWIRRGLQKLRVCLEASEAS</sequence>
<dbReference type="GO" id="GO:0003677">
    <property type="term" value="F:DNA binding"/>
    <property type="evidence" value="ECO:0007669"/>
    <property type="project" value="UniProtKB-KW"/>
</dbReference>
<dbReference type="OrthoDB" id="9784272at2"/>
<evidence type="ECO:0000256" key="4">
    <source>
        <dbReference type="ARBA" id="ARBA00023125"/>
    </source>
</evidence>
<comment type="caution">
    <text evidence="8">The sequence shown here is derived from an EMBL/GenBank/DDBJ whole genome shotgun (WGS) entry which is preliminary data.</text>
</comment>
<dbReference type="InterPro" id="IPR007627">
    <property type="entry name" value="RNA_pol_sigma70_r2"/>
</dbReference>
<dbReference type="eggNOG" id="COG1595">
    <property type="taxonomic scope" value="Bacteria"/>
</dbReference>
<evidence type="ECO:0000256" key="5">
    <source>
        <dbReference type="ARBA" id="ARBA00023163"/>
    </source>
</evidence>
<keyword evidence="5" id="KW-0804">Transcription</keyword>
<organism evidence="8 9">
    <name type="scientific">Erythrobacter longus</name>
    <dbReference type="NCBI Taxonomy" id="1044"/>
    <lineage>
        <taxon>Bacteria</taxon>
        <taxon>Pseudomonadati</taxon>
        <taxon>Pseudomonadota</taxon>
        <taxon>Alphaproteobacteria</taxon>
        <taxon>Sphingomonadales</taxon>
        <taxon>Erythrobacteraceae</taxon>
        <taxon>Erythrobacter/Porphyrobacter group</taxon>
        <taxon>Erythrobacter</taxon>
    </lineage>
</organism>
<keyword evidence="4" id="KW-0238">DNA-binding</keyword>
<gene>
    <name evidence="8" type="ORF">EH31_09355</name>
</gene>
<keyword evidence="9" id="KW-1185">Reference proteome</keyword>
<evidence type="ECO:0000259" key="6">
    <source>
        <dbReference type="Pfam" id="PF04542"/>
    </source>
</evidence>
<dbReference type="InterPro" id="IPR036388">
    <property type="entry name" value="WH-like_DNA-bd_sf"/>
</dbReference>
<dbReference type="InterPro" id="IPR013325">
    <property type="entry name" value="RNA_pol_sigma_r2"/>
</dbReference>
<dbReference type="GO" id="GO:0006352">
    <property type="term" value="P:DNA-templated transcription initiation"/>
    <property type="evidence" value="ECO:0007669"/>
    <property type="project" value="InterPro"/>
</dbReference>
<dbReference type="InterPro" id="IPR014284">
    <property type="entry name" value="RNA_pol_sigma-70_dom"/>
</dbReference>
<dbReference type="PANTHER" id="PTHR43133:SF62">
    <property type="entry name" value="RNA POLYMERASE SIGMA FACTOR SIGZ"/>
    <property type="match status" value="1"/>
</dbReference>
<evidence type="ECO:0000256" key="1">
    <source>
        <dbReference type="ARBA" id="ARBA00010641"/>
    </source>
</evidence>
<feature type="domain" description="RNA polymerase sigma-70 region 4" evidence="7">
    <location>
        <begin position="139"/>
        <end position="187"/>
    </location>
</feature>
<dbReference type="STRING" id="1044.EH31_09355"/>
<dbReference type="RefSeq" id="WP_034959747.1">
    <property type="nucleotide sequence ID" value="NZ_JMIW01000003.1"/>
</dbReference>
<reference evidence="8 9" key="1">
    <citation type="submission" date="2014-04" db="EMBL/GenBank/DDBJ databases">
        <title>A comprehensive comparison of genomes of Erythrobacter spp. strains.</title>
        <authorList>
            <person name="Zheng Q."/>
        </authorList>
    </citation>
    <scope>NUCLEOTIDE SEQUENCE [LARGE SCALE GENOMIC DNA]</scope>
    <source>
        <strain evidence="8 9">DSM 6997</strain>
    </source>
</reference>
<keyword evidence="3" id="KW-0731">Sigma factor</keyword>
<proteinExistence type="inferred from homology"/>
<dbReference type="EMBL" id="JMIW01000003">
    <property type="protein sequence ID" value="KEO90285.1"/>
    <property type="molecule type" value="Genomic_DNA"/>
</dbReference>
<dbReference type="InterPro" id="IPR007630">
    <property type="entry name" value="RNA_pol_sigma70_r4"/>
</dbReference>
<evidence type="ECO:0000256" key="3">
    <source>
        <dbReference type="ARBA" id="ARBA00023082"/>
    </source>
</evidence>
<evidence type="ECO:0000313" key="9">
    <source>
        <dbReference type="Proteomes" id="UP000027647"/>
    </source>
</evidence>
<evidence type="ECO:0000256" key="2">
    <source>
        <dbReference type="ARBA" id="ARBA00023015"/>
    </source>
</evidence>
<dbReference type="AlphaFoldDB" id="A0A074MC08"/>
<evidence type="ECO:0000259" key="7">
    <source>
        <dbReference type="Pfam" id="PF04545"/>
    </source>
</evidence>
<dbReference type="SUPFAM" id="SSF88659">
    <property type="entry name" value="Sigma3 and sigma4 domains of RNA polymerase sigma factors"/>
    <property type="match status" value="1"/>
</dbReference>
<accession>A0A074MC08</accession>
<dbReference type="Proteomes" id="UP000027647">
    <property type="component" value="Unassembled WGS sequence"/>
</dbReference>
<keyword evidence="2" id="KW-0805">Transcription regulation</keyword>
<dbReference type="InterPro" id="IPR013324">
    <property type="entry name" value="RNA_pol_sigma_r3/r4-like"/>
</dbReference>
<dbReference type="PANTHER" id="PTHR43133">
    <property type="entry name" value="RNA POLYMERASE ECF-TYPE SIGMA FACTO"/>
    <property type="match status" value="1"/>
</dbReference>
<dbReference type="GO" id="GO:0016987">
    <property type="term" value="F:sigma factor activity"/>
    <property type="evidence" value="ECO:0007669"/>
    <property type="project" value="UniProtKB-KW"/>
</dbReference>
<dbReference type="Gene3D" id="1.10.1740.10">
    <property type="match status" value="1"/>
</dbReference>
<comment type="similarity">
    <text evidence="1">Belongs to the sigma-70 factor family. ECF subfamily.</text>
</comment>
<dbReference type="CDD" id="cd06171">
    <property type="entry name" value="Sigma70_r4"/>
    <property type="match status" value="1"/>
</dbReference>
<dbReference type="Pfam" id="PF04545">
    <property type="entry name" value="Sigma70_r4"/>
    <property type="match status" value="1"/>
</dbReference>
<name>A0A074MC08_ERYLO</name>
<feature type="domain" description="RNA polymerase sigma-70 region 2" evidence="6">
    <location>
        <begin position="36"/>
        <end position="100"/>
    </location>
</feature>
<dbReference type="Pfam" id="PF04542">
    <property type="entry name" value="Sigma70_r2"/>
    <property type="match status" value="1"/>
</dbReference>
<protein>
    <submittedName>
        <fullName evidence="8">RNA polymerase sigma factor</fullName>
    </submittedName>
</protein>
<evidence type="ECO:0000313" key="8">
    <source>
        <dbReference type="EMBL" id="KEO90285.1"/>
    </source>
</evidence>
<dbReference type="Gene3D" id="1.10.10.10">
    <property type="entry name" value="Winged helix-like DNA-binding domain superfamily/Winged helix DNA-binding domain"/>
    <property type="match status" value="1"/>
</dbReference>